<dbReference type="Pfam" id="PF01619">
    <property type="entry name" value="Pro_dh"/>
    <property type="match status" value="1"/>
</dbReference>
<dbReference type="AlphaFoldDB" id="A0A9Q1KH34"/>
<organism evidence="7 8">
    <name type="scientific">Carnegiea gigantea</name>
    <dbReference type="NCBI Taxonomy" id="171969"/>
    <lineage>
        <taxon>Eukaryota</taxon>
        <taxon>Viridiplantae</taxon>
        <taxon>Streptophyta</taxon>
        <taxon>Embryophyta</taxon>
        <taxon>Tracheophyta</taxon>
        <taxon>Spermatophyta</taxon>
        <taxon>Magnoliopsida</taxon>
        <taxon>eudicotyledons</taxon>
        <taxon>Gunneridae</taxon>
        <taxon>Pentapetalae</taxon>
        <taxon>Caryophyllales</taxon>
        <taxon>Cactineae</taxon>
        <taxon>Cactaceae</taxon>
        <taxon>Cactoideae</taxon>
        <taxon>Echinocereeae</taxon>
        <taxon>Carnegiea</taxon>
    </lineage>
</organism>
<dbReference type="InterPro" id="IPR029041">
    <property type="entry name" value="FAD-linked_oxidoreductase-like"/>
</dbReference>
<dbReference type="GO" id="GO:0005739">
    <property type="term" value="C:mitochondrion"/>
    <property type="evidence" value="ECO:0007669"/>
    <property type="project" value="TreeGrafter"/>
</dbReference>
<keyword evidence="8" id="KW-1185">Reference proteome</keyword>
<reference evidence="7" key="1">
    <citation type="submission" date="2022-04" db="EMBL/GenBank/DDBJ databases">
        <title>Carnegiea gigantea Genome sequencing and assembly v2.</title>
        <authorList>
            <person name="Copetti D."/>
            <person name="Sanderson M.J."/>
            <person name="Burquez A."/>
            <person name="Wojciechowski M.F."/>
        </authorList>
    </citation>
    <scope>NUCLEOTIDE SEQUENCE</scope>
    <source>
        <strain evidence="7">SGP5-SGP5p</strain>
        <tissue evidence="7">Aerial part</tissue>
    </source>
</reference>
<dbReference type="PANTHER" id="PTHR13914">
    <property type="entry name" value="PROLINE OXIDASE"/>
    <property type="match status" value="1"/>
</dbReference>
<comment type="similarity">
    <text evidence="1 5">Belongs to the proline oxidase family.</text>
</comment>
<gene>
    <name evidence="7" type="ORF">Cgig2_005673</name>
</gene>
<protein>
    <recommendedName>
        <fullName evidence="2 5">Proline dehydrogenase</fullName>
        <ecNumber evidence="2 5">1.5.5.2</ecNumber>
    </recommendedName>
</protein>
<evidence type="ECO:0000313" key="7">
    <source>
        <dbReference type="EMBL" id="KAJ8443122.1"/>
    </source>
</evidence>
<sequence length="473" mass="53131">MAIRVTPNLLKSFRSQLTRAWSSTPSSLPVLPLNFDDKPEPDSEPIVAKRPQTQTQQGSILDFDDTQKLFSSVSTTMLLKSSIVLNSAAIDHVVNLGIWIMRSKLIETPVLREIILGCVKRSFYEQFVAGKDLEETGLTIRKIWDDAGLRSMLNYGLEHAHDNQSCDKNFQAVLETIEYTKYLPPSSASFVIVKISAICPIGLLERLSDLLRWERQNPSFHLPWKQNTLPIFSDISPLYHTLKRPNPLTLEEEKDLELAQERLTKLCQRCSELNVPLTVDAEDTKIQPGIDYLTYKSAIEFNKLGSNVPIVYATIQTYLKDAKERLFLATKAADKMGLPMGFKLVRGAYMSSETKLAASLGFESPIHDSIQDTHNCYNDCASFMLDNIVDGSGRLAATKARDLGIGRENDRLQFAQLYGMSEALSYGLKNAGFQVSKYLTFGPVEEVIPYLLRRAEENRGMLSSSSLDRKLMG</sequence>
<evidence type="ECO:0000256" key="4">
    <source>
        <dbReference type="ARBA" id="ARBA00023062"/>
    </source>
</evidence>
<accession>A0A9Q1KH34</accession>
<keyword evidence="5" id="KW-0274">FAD</keyword>
<comment type="catalytic activity">
    <reaction evidence="5">
        <text>L-proline + a quinone = (S)-1-pyrroline-5-carboxylate + a quinol + H(+)</text>
        <dbReference type="Rhea" id="RHEA:23784"/>
        <dbReference type="ChEBI" id="CHEBI:15378"/>
        <dbReference type="ChEBI" id="CHEBI:17388"/>
        <dbReference type="ChEBI" id="CHEBI:24646"/>
        <dbReference type="ChEBI" id="CHEBI:60039"/>
        <dbReference type="ChEBI" id="CHEBI:132124"/>
        <dbReference type="EC" id="1.5.5.2"/>
    </reaction>
</comment>
<evidence type="ECO:0000259" key="6">
    <source>
        <dbReference type="Pfam" id="PF01619"/>
    </source>
</evidence>
<feature type="domain" description="Proline dehydrogenase" evidence="6">
    <location>
        <begin position="146"/>
        <end position="464"/>
    </location>
</feature>
<name>A0A9Q1KH34_9CARY</name>
<dbReference type="InterPro" id="IPR015659">
    <property type="entry name" value="Proline_oxidase"/>
</dbReference>
<comment type="function">
    <text evidence="5">Converts proline to delta-1-pyrroline-5-carboxylate.</text>
</comment>
<proteinExistence type="inferred from homology"/>
<evidence type="ECO:0000256" key="2">
    <source>
        <dbReference type="ARBA" id="ARBA00012695"/>
    </source>
</evidence>
<evidence type="ECO:0000313" key="8">
    <source>
        <dbReference type="Proteomes" id="UP001153076"/>
    </source>
</evidence>
<dbReference type="GO" id="GO:0071949">
    <property type="term" value="F:FAD binding"/>
    <property type="evidence" value="ECO:0007669"/>
    <property type="project" value="TreeGrafter"/>
</dbReference>
<dbReference type="GO" id="GO:0004657">
    <property type="term" value="F:proline dehydrogenase activity"/>
    <property type="evidence" value="ECO:0007669"/>
    <property type="project" value="UniProtKB-EC"/>
</dbReference>
<comment type="caution">
    <text evidence="7">The sequence shown here is derived from an EMBL/GenBank/DDBJ whole genome shotgun (WGS) entry which is preliminary data.</text>
</comment>
<dbReference type="Proteomes" id="UP001153076">
    <property type="component" value="Unassembled WGS sequence"/>
</dbReference>
<keyword evidence="5" id="KW-0285">Flavoprotein</keyword>
<keyword evidence="3 5" id="KW-0560">Oxidoreductase</keyword>
<evidence type="ECO:0000256" key="3">
    <source>
        <dbReference type="ARBA" id="ARBA00023002"/>
    </source>
</evidence>
<keyword evidence="4 5" id="KW-0642">Proline metabolism</keyword>
<comment type="cofactor">
    <cofactor evidence="5">
        <name>FAD</name>
        <dbReference type="ChEBI" id="CHEBI:57692"/>
    </cofactor>
</comment>
<evidence type="ECO:0000256" key="5">
    <source>
        <dbReference type="RuleBase" id="RU364054"/>
    </source>
</evidence>
<dbReference type="Gene3D" id="3.20.20.220">
    <property type="match status" value="1"/>
</dbReference>
<dbReference type="PANTHER" id="PTHR13914:SF0">
    <property type="entry name" value="PROLINE DEHYDROGENASE 1, MITOCHONDRIAL"/>
    <property type="match status" value="1"/>
</dbReference>
<dbReference type="OrthoDB" id="5464at2759"/>
<evidence type="ECO:0000256" key="1">
    <source>
        <dbReference type="ARBA" id="ARBA00005869"/>
    </source>
</evidence>
<dbReference type="SUPFAM" id="SSF51730">
    <property type="entry name" value="FAD-linked oxidoreductase"/>
    <property type="match status" value="1"/>
</dbReference>
<dbReference type="EMBL" id="JAKOGI010000125">
    <property type="protein sequence ID" value="KAJ8443122.1"/>
    <property type="molecule type" value="Genomic_DNA"/>
</dbReference>
<dbReference type="InterPro" id="IPR002872">
    <property type="entry name" value="Proline_DH_dom"/>
</dbReference>
<dbReference type="EC" id="1.5.5.2" evidence="2 5"/>
<dbReference type="GO" id="GO:0010133">
    <property type="term" value="P:L-proline catabolic process to L-glutamate"/>
    <property type="evidence" value="ECO:0007669"/>
    <property type="project" value="TreeGrafter"/>
</dbReference>